<reference evidence="1 2" key="1">
    <citation type="submission" date="2016-11" db="EMBL/GenBank/DDBJ databases">
        <title>Study of marine rhodopsin-containing bacteria.</title>
        <authorList>
            <person name="Yoshizawa S."/>
            <person name="Kumagai Y."/>
            <person name="Kogure K."/>
        </authorList>
    </citation>
    <scope>NUCLEOTIDE SEQUENCE [LARGE SCALE GENOMIC DNA]</scope>
    <source>
        <strain evidence="1 2">SAORIC-28</strain>
    </source>
</reference>
<dbReference type="RefSeq" id="WP_095508813.1">
    <property type="nucleotide sequence ID" value="NZ_MQWD01000001.1"/>
</dbReference>
<evidence type="ECO:0000313" key="1">
    <source>
        <dbReference type="EMBL" id="PAP75177.1"/>
    </source>
</evidence>
<dbReference type="AlphaFoldDB" id="A0A271IVM6"/>
<gene>
    <name evidence="1" type="ORF">BSZ37_01325</name>
</gene>
<keyword evidence="2" id="KW-1185">Reference proteome</keyword>
<dbReference type="OrthoDB" id="1496171at2"/>
<organism evidence="1 2">
    <name type="scientific">Rubrivirga marina</name>
    <dbReference type="NCBI Taxonomy" id="1196024"/>
    <lineage>
        <taxon>Bacteria</taxon>
        <taxon>Pseudomonadati</taxon>
        <taxon>Rhodothermota</taxon>
        <taxon>Rhodothermia</taxon>
        <taxon>Rhodothermales</taxon>
        <taxon>Rubricoccaceae</taxon>
        <taxon>Rubrivirga</taxon>
    </lineage>
</organism>
<evidence type="ECO:0000313" key="2">
    <source>
        <dbReference type="Proteomes" id="UP000216339"/>
    </source>
</evidence>
<dbReference type="EMBL" id="MQWD01000001">
    <property type="protein sequence ID" value="PAP75177.1"/>
    <property type="molecule type" value="Genomic_DNA"/>
</dbReference>
<accession>A0A271IVM6</accession>
<comment type="caution">
    <text evidence="1">The sequence shown here is derived from an EMBL/GenBank/DDBJ whole genome shotgun (WGS) entry which is preliminary data.</text>
</comment>
<dbReference type="Proteomes" id="UP000216339">
    <property type="component" value="Unassembled WGS sequence"/>
</dbReference>
<name>A0A271IVM6_9BACT</name>
<sequence length="61" mass="6998">MTFRLRFPTLFEGLFAAAQIRHASYWGECAHCGRTTPWYTNTLRGEYRCTECGHSPLGKEA</sequence>
<protein>
    <submittedName>
        <fullName evidence="1">Uncharacterized protein</fullName>
    </submittedName>
</protein>
<proteinExistence type="predicted"/>